<feature type="region of interest" description="Disordered" evidence="1">
    <location>
        <begin position="1"/>
        <end position="71"/>
    </location>
</feature>
<name>A0A2C6MED7_9FIRM</name>
<evidence type="ECO:0000256" key="1">
    <source>
        <dbReference type="SAM" id="MobiDB-lite"/>
    </source>
</evidence>
<evidence type="ECO:0000313" key="2">
    <source>
        <dbReference type="EMBL" id="PHJ38498.1"/>
    </source>
</evidence>
<protein>
    <submittedName>
        <fullName evidence="2">Uncharacterized protein</fullName>
    </submittedName>
</protein>
<dbReference type="EMBL" id="AWQQ01000049">
    <property type="protein sequence ID" value="PHJ38498.1"/>
    <property type="molecule type" value="Genomic_DNA"/>
</dbReference>
<dbReference type="Proteomes" id="UP000222564">
    <property type="component" value="Unassembled WGS sequence"/>
</dbReference>
<evidence type="ECO:0000313" key="3">
    <source>
        <dbReference type="Proteomes" id="UP000222564"/>
    </source>
</evidence>
<accession>A0A2C6MED7</accession>
<sequence>MGHPAVQEGSASLGANEIAKDSSRTEPTVVTRAYHGASLGSCRDMAISKTSGGTGKKEDSAKANKNNPKGP</sequence>
<gene>
    <name evidence="2" type="ORF">P378_09505</name>
</gene>
<reference evidence="2 3" key="1">
    <citation type="submission" date="2013-09" db="EMBL/GenBank/DDBJ databases">
        <title>Biodegradation of hydrocarbons in the deep terrestrial subsurface : characterization of a microbial consortium composed of two Desulfotomaculum species originating from a deep geological formation.</title>
        <authorList>
            <person name="Aullo T."/>
            <person name="Berlendis S."/>
            <person name="Lascourreges J.-F."/>
            <person name="Dessort D."/>
            <person name="Saint-Laurent S."/>
            <person name="Schraauwers B."/>
            <person name="Mas J."/>
            <person name="Magot M."/>
            <person name="Ranchou-Peyruse A."/>
        </authorList>
    </citation>
    <scope>NUCLEOTIDE SEQUENCE [LARGE SCALE GENOMIC DNA]</scope>
    <source>
        <strain evidence="2 3">Bs107</strain>
    </source>
</reference>
<keyword evidence="3" id="KW-1185">Reference proteome</keyword>
<organism evidence="2 3">
    <name type="scientific">Desulforamulus profundi</name>
    <dbReference type="NCBI Taxonomy" id="1383067"/>
    <lineage>
        <taxon>Bacteria</taxon>
        <taxon>Bacillati</taxon>
        <taxon>Bacillota</taxon>
        <taxon>Clostridia</taxon>
        <taxon>Eubacteriales</taxon>
        <taxon>Peptococcaceae</taxon>
        <taxon>Desulforamulus</taxon>
    </lineage>
</organism>
<dbReference type="AlphaFoldDB" id="A0A2C6MED7"/>
<comment type="caution">
    <text evidence="2">The sequence shown here is derived from an EMBL/GenBank/DDBJ whole genome shotgun (WGS) entry which is preliminary data.</text>
</comment>
<proteinExistence type="predicted"/>